<evidence type="ECO:0000256" key="6">
    <source>
        <dbReference type="ARBA" id="ARBA00023134"/>
    </source>
</evidence>
<dbReference type="PANTHER" id="PTHR19136:SF81">
    <property type="entry name" value="MOLYBDENUM COFACTOR GUANYLYLTRANSFERASE"/>
    <property type="match status" value="1"/>
</dbReference>
<organism evidence="10 11">
    <name type="scientific">Hyphococcus aureus</name>
    <dbReference type="NCBI Taxonomy" id="2666033"/>
    <lineage>
        <taxon>Bacteria</taxon>
        <taxon>Pseudomonadati</taxon>
        <taxon>Pseudomonadota</taxon>
        <taxon>Alphaproteobacteria</taxon>
        <taxon>Parvularculales</taxon>
        <taxon>Parvularculaceae</taxon>
        <taxon>Hyphococcus</taxon>
    </lineage>
</organism>
<evidence type="ECO:0000256" key="7">
    <source>
        <dbReference type="ARBA" id="ARBA00023150"/>
    </source>
</evidence>
<keyword evidence="7 8" id="KW-0501">Molybdenum cofactor biosynthesis</keyword>
<gene>
    <name evidence="8" type="primary">mobA</name>
    <name evidence="10" type="ORF">ACFMB1_13960</name>
</gene>
<evidence type="ECO:0000256" key="1">
    <source>
        <dbReference type="ARBA" id="ARBA00022490"/>
    </source>
</evidence>
<feature type="binding site" evidence="8">
    <location>
        <position position="109"/>
    </location>
    <ligand>
        <name>Mg(2+)</name>
        <dbReference type="ChEBI" id="CHEBI:18420"/>
    </ligand>
</feature>
<evidence type="ECO:0000256" key="3">
    <source>
        <dbReference type="ARBA" id="ARBA00022723"/>
    </source>
</evidence>
<proteinExistence type="inferred from homology"/>
<dbReference type="Pfam" id="PF12804">
    <property type="entry name" value="NTP_transf_3"/>
    <property type="match status" value="1"/>
</dbReference>
<dbReference type="InterPro" id="IPR025877">
    <property type="entry name" value="MobA-like_NTP_Trfase"/>
</dbReference>
<keyword evidence="1 8" id="KW-0963">Cytoplasm</keyword>
<keyword evidence="5 8" id="KW-0460">Magnesium</keyword>
<dbReference type="InterPro" id="IPR013482">
    <property type="entry name" value="Molybde_CF_guanTrfase"/>
</dbReference>
<feature type="domain" description="MobA-like NTP transferase" evidence="9">
    <location>
        <begin position="16"/>
        <end position="159"/>
    </location>
</feature>
<dbReference type="EC" id="2.7.7.77" evidence="8"/>
<comment type="caution">
    <text evidence="10">The sequence shown here is derived from an EMBL/GenBank/DDBJ whole genome shotgun (WGS) entry which is preliminary data.</text>
</comment>
<name>A0ABW1KXM3_9PROT</name>
<evidence type="ECO:0000259" key="9">
    <source>
        <dbReference type="Pfam" id="PF12804"/>
    </source>
</evidence>
<dbReference type="PANTHER" id="PTHR19136">
    <property type="entry name" value="MOLYBDENUM COFACTOR GUANYLYLTRANSFERASE"/>
    <property type="match status" value="1"/>
</dbReference>
<evidence type="ECO:0000313" key="11">
    <source>
        <dbReference type="Proteomes" id="UP001596116"/>
    </source>
</evidence>
<protein>
    <recommendedName>
        <fullName evidence="8">Molybdenum cofactor guanylyltransferase</fullName>
        <shortName evidence="8">MoCo guanylyltransferase</shortName>
        <ecNumber evidence="8">2.7.7.77</ecNumber>
    </recommendedName>
    <alternativeName>
        <fullName evidence="8">GTP:molybdopterin guanylyltransferase</fullName>
    </alternativeName>
    <alternativeName>
        <fullName evidence="8">Mo-MPT guanylyltransferase</fullName>
    </alternativeName>
    <alternativeName>
        <fullName evidence="8">Molybdopterin guanylyltransferase</fullName>
    </alternativeName>
    <alternativeName>
        <fullName evidence="8">Molybdopterin-guanine dinucleotide synthase</fullName>
        <shortName evidence="8">MGD synthase</shortName>
    </alternativeName>
</protein>
<keyword evidence="2 8" id="KW-0808">Transferase</keyword>
<reference evidence="10 11" key="1">
    <citation type="submission" date="2024-09" db="EMBL/GenBank/DDBJ databases">
        <authorList>
            <person name="Zhang Z.-H."/>
        </authorList>
    </citation>
    <scope>NUCLEOTIDE SEQUENCE [LARGE SCALE GENOMIC DNA]</scope>
    <source>
        <strain evidence="10 11">HHTR114</strain>
    </source>
</reference>
<dbReference type="SUPFAM" id="SSF53448">
    <property type="entry name" value="Nucleotide-diphospho-sugar transferases"/>
    <property type="match status" value="1"/>
</dbReference>
<comment type="cofactor">
    <cofactor evidence="8">
        <name>Mg(2+)</name>
        <dbReference type="ChEBI" id="CHEBI:18420"/>
    </cofactor>
</comment>
<keyword evidence="3 8" id="KW-0479">Metal-binding</keyword>
<comment type="subcellular location">
    <subcellularLocation>
        <location evidence="8">Cytoplasm</location>
    </subcellularLocation>
</comment>
<dbReference type="HAMAP" id="MF_00316">
    <property type="entry name" value="MobA"/>
    <property type="match status" value="1"/>
</dbReference>
<feature type="binding site" evidence="8">
    <location>
        <position position="109"/>
    </location>
    <ligand>
        <name>GTP</name>
        <dbReference type="ChEBI" id="CHEBI:37565"/>
    </ligand>
</feature>
<comment type="catalytic activity">
    <reaction evidence="8">
        <text>Mo-molybdopterin + GTP + H(+) = Mo-molybdopterin guanine dinucleotide + diphosphate</text>
        <dbReference type="Rhea" id="RHEA:34243"/>
        <dbReference type="ChEBI" id="CHEBI:15378"/>
        <dbReference type="ChEBI" id="CHEBI:33019"/>
        <dbReference type="ChEBI" id="CHEBI:37565"/>
        <dbReference type="ChEBI" id="CHEBI:71302"/>
        <dbReference type="ChEBI" id="CHEBI:71310"/>
        <dbReference type="EC" id="2.7.7.77"/>
    </reaction>
</comment>
<evidence type="ECO:0000256" key="8">
    <source>
        <dbReference type="HAMAP-Rule" id="MF_00316"/>
    </source>
</evidence>
<keyword evidence="6 8" id="KW-0342">GTP-binding</keyword>
<comment type="domain">
    <text evidence="8">The N-terminal domain determines nucleotide recognition and specific binding, while the C-terminal domain determines the specific binding to the target protein.</text>
</comment>
<comment type="caution">
    <text evidence="8">Lacks conserved residue(s) required for the propagation of feature annotation.</text>
</comment>
<comment type="similarity">
    <text evidence="8">Belongs to the MobA family.</text>
</comment>
<dbReference type="GO" id="GO:0016779">
    <property type="term" value="F:nucleotidyltransferase activity"/>
    <property type="evidence" value="ECO:0007669"/>
    <property type="project" value="UniProtKB-KW"/>
</dbReference>
<dbReference type="Gene3D" id="3.90.550.10">
    <property type="entry name" value="Spore Coat Polysaccharide Biosynthesis Protein SpsA, Chain A"/>
    <property type="match status" value="1"/>
</dbReference>
<keyword evidence="10" id="KW-0548">Nucleotidyltransferase</keyword>
<accession>A0ABW1KXM3</accession>
<feature type="binding site" evidence="8">
    <location>
        <begin position="19"/>
        <end position="21"/>
    </location>
    <ligand>
        <name>GTP</name>
        <dbReference type="ChEBI" id="CHEBI:37565"/>
    </ligand>
</feature>
<evidence type="ECO:0000256" key="5">
    <source>
        <dbReference type="ARBA" id="ARBA00022842"/>
    </source>
</evidence>
<feature type="binding site" evidence="8">
    <location>
        <position position="32"/>
    </location>
    <ligand>
        <name>GTP</name>
        <dbReference type="ChEBI" id="CHEBI:37565"/>
    </ligand>
</feature>
<evidence type="ECO:0000313" key="10">
    <source>
        <dbReference type="EMBL" id="MFC6036659.1"/>
    </source>
</evidence>
<evidence type="ECO:0000256" key="2">
    <source>
        <dbReference type="ARBA" id="ARBA00022679"/>
    </source>
</evidence>
<keyword evidence="4 8" id="KW-0547">Nucleotide-binding</keyword>
<evidence type="ECO:0000256" key="4">
    <source>
        <dbReference type="ARBA" id="ARBA00022741"/>
    </source>
</evidence>
<keyword evidence="11" id="KW-1185">Reference proteome</keyword>
<sequence length="201" mass="21495">MPQVNETPKKKTDRVAVILAGGGGRRMGGADKGALMLGGRRLVDHVLARLAPQTDRILISGRHDYGTGLPVLRDRDDGPLGPAAGLWAALKWIEQNNLATNGFLSAPVDGPFIPDNLFERLSGGIGSAIACDATGVQPAFAYWRCDQLHGALAAAPEQYGFPLKELADSLHAERVMFESADAFLNINSPEDLARAEAITRR</sequence>
<dbReference type="CDD" id="cd02503">
    <property type="entry name" value="MobA"/>
    <property type="match status" value="1"/>
</dbReference>
<dbReference type="RefSeq" id="WP_379882099.1">
    <property type="nucleotide sequence ID" value="NZ_JBHPON010000002.1"/>
</dbReference>
<dbReference type="InterPro" id="IPR029044">
    <property type="entry name" value="Nucleotide-diphossugar_trans"/>
</dbReference>
<dbReference type="EMBL" id="JBHPON010000002">
    <property type="protein sequence ID" value="MFC6036659.1"/>
    <property type="molecule type" value="Genomic_DNA"/>
</dbReference>
<comment type="subunit">
    <text evidence="8">Monomer.</text>
</comment>
<feature type="binding site" evidence="8">
    <location>
        <position position="74"/>
    </location>
    <ligand>
        <name>GTP</name>
        <dbReference type="ChEBI" id="CHEBI:37565"/>
    </ligand>
</feature>
<comment type="function">
    <text evidence="8">Transfers a GMP moiety from GTP to Mo-molybdopterin (Mo-MPT) cofactor (Moco or molybdenum cofactor) to form Mo-molybdopterin guanine dinucleotide (Mo-MGD) cofactor.</text>
</comment>
<dbReference type="Proteomes" id="UP001596116">
    <property type="component" value="Unassembled WGS sequence"/>
</dbReference>